<dbReference type="RefSeq" id="WP_103881085.1">
    <property type="nucleotide sequence ID" value="NZ_FNVG01000014.1"/>
</dbReference>
<dbReference type="PANTHER" id="PTHR30537">
    <property type="entry name" value="HTH-TYPE TRANSCRIPTIONAL REGULATOR"/>
    <property type="match status" value="1"/>
</dbReference>
<dbReference type="GO" id="GO:0003700">
    <property type="term" value="F:DNA-binding transcription factor activity"/>
    <property type="evidence" value="ECO:0007669"/>
    <property type="project" value="InterPro"/>
</dbReference>
<evidence type="ECO:0000256" key="3">
    <source>
        <dbReference type="ARBA" id="ARBA00023125"/>
    </source>
</evidence>
<comment type="similarity">
    <text evidence="1">Belongs to the LysR transcriptional regulatory family.</text>
</comment>
<dbReference type="InterPro" id="IPR000847">
    <property type="entry name" value="LysR_HTH_N"/>
</dbReference>
<feature type="domain" description="HTH lysR-type" evidence="5">
    <location>
        <begin position="1"/>
        <end position="59"/>
    </location>
</feature>
<evidence type="ECO:0000259" key="5">
    <source>
        <dbReference type="PROSITE" id="PS50931"/>
    </source>
</evidence>
<dbReference type="GO" id="GO:0006351">
    <property type="term" value="P:DNA-templated transcription"/>
    <property type="evidence" value="ECO:0007669"/>
    <property type="project" value="TreeGrafter"/>
</dbReference>
<keyword evidence="3 6" id="KW-0238">DNA-binding</keyword>
<name>A0A1H6A6Q9_9VIBR</name>
<sequence length="293" mass="32956">MRHLKAFHVFHIAAESSSYSEAADKLHITHGAVSKQIKLLETHLSKALFCKNGRGMSLTPEGELLKQYTSVAFDALDTGINKLKETTGNYLEISCEPTLTMRWLMPRLSNFYQSSGVDIRLSTAGGPVVLGEAGLSMAIRRDDFDIPSDYVMHKLVEEWVGPVMSPEYWSMIQSNHEDITLLHSKTRPHAWNNWVAASGYDFYQNKSNQSFDHFYFCIQAAVDGLGAAIGSFPLVADDLKDGRLIAPFGFTSSGHNYVLLRQSQELEIKEEQFQQWLEAELSRSTPEKLELCT</sequence>
<dbReference type="OrthoDB" id="6787458at2"/>
<dbReference type="Proteomes" id="UP000236721">
    <property type="component" value="Unassembled WGS sequence"/>
</dbReference>
<protein>
    <submittedName>
        <fullName evidence="6">DNA-binding transcriptional regulator, LysR family</fullName>
    </submittedName>
</protein>
<dbReference type="EMBL" id="FNVG01000014">
    <property type="protein sequence ID" value="SEG44408.1"/>
    <property type="molecule type" value="Genomic_DNA"/>
</dbReference>
<dbReference type="InterPro" id="IPR005119">
    <property type="entry name" value="LysR_subst-bd"/>
</dbReference>
<proteinExistence type="inferred from homology"/>
<dbReference type="InterPro" id="IPR058163">
    <property type="entry name" value="LysR-type_TF_proteobact-type"/>
</dbReference>
<evidence type="ECO:0000256" key="4">
    <source>
        <dbReference type="ARBA" id="ARBA00023163"/>
    </source>
</evidence>
<dbReference type="AlphaFoldDB" id="A0A1H6A6Q9"/>
<dbReference type="SUPFAM" id="SSF53850">
    <property type="entry name" value="Periplasmic binding protein-like II"/>
    <property type="match status" value="1"/>
</dbReference>
<keyword evidence="7" id="KW-1185">Reference proteome</keyword>
<keyword evidence="2" id="KW-0805">Transcription regulation</keyword>
<dbReference type="Gene3D" id="1.10.10.10">
    <property type="entry name" value="Winged helix-like DNA-binding domain superfamily/Winged helix DNA-binding domain"/>
    <property type="match status" value="1"/>
</dbReference>
<dbReference type="InterPro" id="IPR036390">
    <property type="entry name" value="WH_DNA-bd_sf"/>
</dbReference>
<dbReference type="GO" id="GO:0043565">
    <property type="term" value="F:sequence-specific DNA binding"/>
    <property type="evidence" value="ECO:0007669"/>
    <property type="project" value="TreeGrafter"/>
</dbReference>
<dbReference type="FunFam" id="3.40.190.10:FF:000017">
    <property type="entry name" value="Glycine cleavage system transcriptional activator"/>
    <property type="match status" value="1"/>
</dbReference>
<accession>A0A1H6A6Q9</accession>
<organism evidence="6 7">
    <name type="scientific">Vibrio hangzhouensis</name>
    <dbReference type="NCBI Taxonomy" id="462991"/>
    <lineage>
        <taxon>Bacteria</taxon>
        <taxon>Pseudomonadati</taxon>
        <taxon>Pseudomonadota</taxon>
        <taxon>Gammaproteobacteria</taxon>
        <taxon>Vibrionales</taxon>
        <taxon>Vibrionaceae</taxon>
        <taxon>Vibrio</taxon>
    </lineage>
</organism>
<evidence type="ECO:0000313" key="7">
    <source>
        <dbReference type="Proteomes" id="UP000236721"/>
    </source>
</evidence>
<dbReference type="PANTHER" id="PTHR30537:SF74">
    <property type="entry name" value="HTH-TYPE TRANSCRIPTIONAL REGULATOR TRPI"/>
    <property type="match status" value="1"/>
</dbReference>
<keyword evidence="4" id="KW-0804">Transcription</keyword>
<dbReference type="InterPro" id="IPR036388">
    <property type="entry name" value="WH-like_DNA-bd_sf"/>
</dbReference>
<evidence type="ECO:0000313" key="6">
    <source>
        <dbReference type="EMBL" id="SEG44408.1"/>
    </source>
</evidence>
<dbReference type="Gene3D" id="3.40.190.10">
    <property type="entry name" value="Periplasmic binding protein-like II"/>
    <property type="match status" value="2"/>
</dbReference>
<gene>
    <name evidence="6" type="ORF">SAMN04488244_11466</name>
</gene>
<dbReference type="SUPFAM" id="SSF46785">
    <property type="entry name" value="Winged helix' DNA-binding domain"/>
    <property type="match status" value="1"/>
</dbReference>
<reference evidence="7" key="1">
    <citation type="submission" date="2016-10" db="EMBL/GenBank/DDBJ databases">
        <authorList>
            <person name="Varghese N."/>
            <person name="Submissions S."/>
        </authorList>
    </citation>
    <scope>NUCLEOTIDE SEQUENCE [LARGE SCALE GENOMIC DNA]</scope>
    <source>
        <strain evidence="7">CGMCC 1.7062</strain>
    </source>
</reference>
<dbReference type="PROSITE" id="PS50931">
    <property type="entry name" value="HTH_LYSR"/>
    <property type="match status" value="1"/>
</dbReference>
<dbReference type="Pfam" id="PF03466">
    <property type="entry name" value="LysR_substrate"/>
    <property type="match status" value="1"/>
</dbReference>
<evidence type="ECO:0000256" key="1">
    <source>
        <dbReference type="ARBA" id="ARBA00009437"/>
    </source>
</evidence>
<evidence type="ECO:0000256" key="2">
    <source>
        <dbReference type="ARBA" id="ARBA00023015"/>
    </source>
</evidence>
<dbReference type="Pfam" id="PF00126">
    <property type="entry name" value="HTH_1"/>
    <property type="match status" value="1"/>
</dbReference>